<dbReference type="OrthoDB" id="4570211at2"/>
<keyword evidence="2" id="KW-1185">Reference proteome</keyword>
<accession>A0A366D566</accession>
<dbReference type="Proteomes" id="UP000252586">
    <property type="component" value="Unassembled WGS sequence"/>
</dbReference>
<evidence type="ECO:0000313" key="1">
    <source>
        <dbReference type="EMBL" id="RBO85172.1"/>
    </source>
</evidence>
<dbReference type="RefSeq" id="WP_067509343.1">
    <property type="nucleotide sequence ID" value="NZ_JADLRD010000037.1"/>
</dbReference>
<reference evidence="1 2" key="1">
    <citation type="submission" date="2018-06" db="EMBL/GenBank/DDBJ databases">
        <title>Genomic Encyclopedia of Type Strains, Phase IV (KMG-IV): sequencing the most valuable type-strain genomes for metagenomic binning, comparative biology and taxonomic classification.</title>
        <authorList>
            <person name="Goeker M."/>
        </authorList>
    </citation>
    <scope>NUCLEOTIDE SEQUENCE [LARGE SCALE GENOMIC DNA]</scope>
    <source>
        <strain evidence="1 2">DSM 44599</strain>
    </source>
</reference>
<dbReference type="STRING" id="1210090.GCA_001613185_03176"/>
<name>A0A366D566_9NOCA</name>
<dbReference type="AlphaFoldDB" id="A0A366D566"/>
<sequence length="140" mass="15059">MTVEMDCKGIRTDRSAVCAVAVGAGRWICPPMRGRTFTADQALALIVLADTISEVLPLPPADPRWRELEAMVRPIGLTLNETARMLELCDVAEMSRIPIRTAAEPEPYPVSVSRSWLLGRALAVASGWSRTAGSPVALGS</sequence>
<comment type="caution">
    <text evidence="1">The sequence shown here is derived from an EMBL/GenBank/DDBJ whole genome shotgun (WGS) entry which is preliminary data.</text>
</comment>
<organism evidence="1 2">
    <name type="scientific">Nocardia puris</name>
    <dbReference type="NCBI Taxonomy" id="208602"/>
    <lineage>
        <taxon>Bacteria</taxon>
        <taxon>Bacillati</taxon>
        <taxon>Actinomycetota</taxon>
        <taxon>Actinomycetes</taxon>
        <taxon>Mycobacteriales</taxon>
        <taxon>Nocardiaceae</taxon>
        <taxon>Nocardia</taxon>
    </lineage>
</organism>
<protein>
    <submittedName>
        <fullName evidence="1">Uncharacterized protein</fullName>
    </submittedName>
</protein>
<proteinExistence type="predicted"/>
<dbReference type="EMBL" id="QNRE01000015">
    <property type="protein sequence ID" value="RBO85172.1"/>
    <property type="molecule type" value="Genomic_DNA"/>
</dbReference>
<evidence type="ECO:0000313" key="2">
    <source>
        <dbReference type="Proteomes" id="UP000252586"/>
    </source>
</evidence>
<gene>
    <name evidence="1" type="ORF">DFR74_11520</name>
</gene>